<sequence length="311" mass="32608">MTPVRPVLLLVALALLVAGCAAPARGEEQGAPPPTPSAAAPAPPSPAAPPSPELPRGGRTIFPQHRVVAFYGTAGTDALGVLGEGTPDAAGARLEEAAAPFATPGRSVLPAMELIATVANATPGPDGDYSTEIALDEARTYLDAARARRQLLVLDVQPGTSDFLTAARTWEPLLREPDVGLALDPEWRMAPGEVPGEVIGGVSAAEVNEVATWLSGIVREGDLPQKLFVLHQFTPSMITEPERLATPPGLAVVQHIDGFGAPENKRGKYAELQRPGQLHPGFKLFYDEDTPTLTPAETLALSPPPDLVTYQ</sequence>
<feature type="compositionally biased region" description="Pro residues" evidence="1">
    <location>
        <begin position="31"/>
        <end position="53"/>
    </location>
</feature>
<keyword evidence="2" id="KW-0732">Signal</keyword>
<protein>
    <recommendedName>
        <fullName evidence="5">Lipoprotein</fullName>
    </recommendedName>
</protein>
<gene>
    <name evidence="3" type="ORF">WCD41_11460</name>
</gene>
<organism evidence="3 4">
    <name type="scientific">Actinomycetospora aeridis</name>
    <dbReference type="NCBI Taxonomy" id="3129231"/>
    <lineage>
        <taxon>Bacteria</taxon>
        <taxon>Bacillati</taxon>
        <taxon>Actinomycetota</taxon>
        <taxon>Actinomycetes</taxon>
        <taxon>Pseudonocardiales</taxon>
        <taxon>Pseudonocardiaceae</taxon>
        <taxon>Actinomycetospora</taxon>
    </lineage>
</organism>
<name>A0ABU8N5V3_9PSEU</name>
<proteinExistence type="predicted"/>
<dbReference type="PROSITE" id="PS51257">
    <property type="entry name" value="PROKAR_LIPOPROTEIN"/>
    <property type="match status" value="1"/>
</dbReference>
<evidence type="ECO:0000313" key="3">
    <source>
        <dbReference type="EMBL" id="MEJ2887063.1"/>
    </source>
</evidence>
<dbReference type="RefSeq" id="WP_337713557.1">
    <property type="nucleotide sequence ID" value="NZ_JBBEGL010000003.1"/>
</dbReference>
<accession>A0ABU8N5V3</accession>
<evidence type="ECO:0008006" key="5">
    <source>
        <dbReference type="Google" id="ProtNLM"/>
    </source>
</evidence>
<feature type="region of interest" description="Disordered" evidence="1">
    <location>
        <begin position="25"/>
        <end position="59"/>
    </location>
</feature>
<evidence type="ECO:0000256" key="2">
    <source>
        <dbReference type="SAM" id="SignalP"/>
    </source>
</evidence>
<keyword evidence="4" id="KW-1185">Reference proteome</keyword>
<feature type="chain" id="PRO_5047338811" description="Lipoprotein" evidence="2">
    <location>
        <begin position="27"/>
        <end position="311"/>
    </location>
</feature>
<feature type="signal peptide" evidence="2">
    <location>
        <begin position="1"/>
        <end position="26"/>
    </location>
</feature>
<reference evidence="3 4" key="1">
    <citation type="submission" date="2024-03" db="EMBL/GenBank/DDBJ databases">
        <title>Actinomycetospora sp. OC33-EN06, a novel actinomycete isolated from wild orchid (Aerides multiflora).</title>
        <authorList>
            <person name="Suriyachadkun C."/>
        </authorList>
    </citation>
    <scope>NUCLEOTIDE SEQUENCE [LARGE SCALE GENOMIC DNA]</scope>
    <source>
        <strain evidence="3 4">OC33-EN06</strain>
    </source>
</reference>
<dbReference type="Proteomes" id="UP001370100">
    <property type="component" value="Unassembled WGS sequence"/>
</dbReference>
<comment type="caution">
    <text evidence="3">The sequence shown here is derived from an EMBL/GenBank/DDBJ whole genome shotgun (WGS) entry which is preliminary data.</text>
</comment>
<evidence type="ECO:0000256" key="1">
    <source>
        <dbReference type="SAM" id="MobiDB-lite"/>
    </source>
</evidence>
<evidence type="ECO:0000313" key="4">
    <source>
        <dbReference type="Proteomes" id="UP001370100"/>
    </source>
</evidence>
<dbReference type="EMBL" id="JBBEGL010000003">
    <property type="protein sequence ID" value="MEJ2887063.1"/>
    <property type="molecule type" value="Genomic_DNA"/>
</dbReference>